<sequence>MRGGICAYDGGGCQLLRQLLGAGIRALRVLYDDVYEVTGN</sequence>
<dbReference type="AlphaFoldDB" id="A0AB73B8L5"/>
<dbReference type="EMBL" id="BJNB01000026">
    <property type="protein sequence ID" value="GEB98179.1"/>
    <property type="molecule type" value="Genomic_DNA"/>
</dbReference>
<organism evidence="1 2">
    <name type="scientific">Corynebacterium flavescens</name>
    <dbReference type="NCBI Taxonomy" id="28028"/>
    <lineage>
        <taxon>Bacteria</taxon>
        <taxon>Bacillati</taxon>
        <taxon>Actinomycetota</taxon>
        <taxon>Actinomycetes</taxon>
        <taxon>Mycobacteriales</taxon>
        <taxon>Corynebacteriaceae</taxon>
        <taxon>Corynebacterium</taxon>
    </lineage>
</organism>
<evidence type="ECO:0000313" key="1">
    <source>
        <dbReference type="EMBL" id="GEB98179.1"/>
    </source>
</evidence>
<protein>
    <submittedName>
        <fullName evidence="1">Uncharacterized protein</fullName>
    </submittedName>
</protein>
<comment type="caution">
    <text evidence="1">The sequence shown here is derived from an EMBL/GenBank/DDBJ whole genome shotgun (WGS) entry which is preliminary data.</text>
</comment>
<gene>
    <name evidence="1" type="ORF">CFL01nite_16740</name>
</gene>
<evidence type="ECO:0000313" key="2">
    <source>
        <dbReference type="Proteomes" id="UP000315353"/>
    </source>
</evidence>
<dbReference type="Proteomes" id="UP000315353">
    <property type="component" value="Unassembled WGS sequence"/>
</dbReference>
<name>A0AB73B8L5_CORFL</name>
<accession>A0AB73B8L5</accession>
<proteinExistence type="predicted"/>
<reference evidence="1 2" key="1">
    <citation type="submission" date="2019-06" db="EMBL/GenBank/DDBJ databases">
        <title>Whole genome shotgun sequence of Corynebacterium flavescens NBRC 14136.</title>
        <authorList>
            <person name="Hosoyama A."/>
            <person name="Uohara A."/>
            <person name="Ohji S."/>
            <person name="Ichikawa N."/>
        </authorList>
    </citation>
    <scope>NUCLEOTIDE SEQUENCE [LARGE SCALE GENOMIC DNA]</scope>
    <source>
        <strain evidence="1 2">NBRC 14136</strain>
    </source>
</reference>